<dbReference type="Proteomes" id="UP000547973">
    <property type="component" value="Unassembled WGS sequence"/>
</dbReference>
<protein>
    <submittedName>
        <fullName evidence="1">Uncharacterized protein</fullName>
    </submittedName>
</protein>
<organism evidence="1 2">
    <name type="scientific">Demequina lutea</name>
    <dbReference type="NCBI Taxonomy" id="431489"/>
    <lineage>
        <taxon>Bacteria</taxon>
        <taxon>Bacillati</taxon>
        <taxon>Actinomycetota</taxon>
        <taxon>Actinomycetes</taxon>
        <taxon>Micrococcales</taxon>
        <taxon>Demequinaceae</taxon>
        <taxon>Demequina</taxon>
    </lineage>
</organism>
<keyword evidence="2" id="KW-1185">Reference proteome</keyword>
<name>A0A7Z0CJK2_9MICO</name>
<evidence type="ECO:0000313" key="1">
    <source>
        <dbReference type="EMBL" id="NYI40862.1"/>
    </source>
</evidence>
<reference evidence="1 2" key="1">
    <citation type="submission" date="2020-07" db="EMBL/GenBank/DDBJ databases">
        <title>Sequencing the genomes of 1000 actinobacteria strains.</title>
        <authorList>
            <person name="Klenk H.-P."/>
        </authorList>
    </citation>
    <scope>NUCLEOTIDE SEQUENCE [LARGE SCALE GENOMIC DNA]</scope>
    <source>
        <strain evidence="1 2">DSM 19970</strain>
    </source>
</reference>
<comment type="caution">
    <text evidence="1">The sequence shown here is derived from an EMBL/GenBank/DDBJ whole genome shotgun (WGS) entry which is preliminary data.</text>
</comment>
<dbReference type="EMBL" id="JACBZO010000001">
    <property type="protein sequence ID" value="NYI40862.1"/>
    <property type="molecule type" value="Genomic_DNA"/>
</dbReference>
<proteinExistence type="predicted"/>
<dbReference type="OrthoDB" id="9182727at2"/>
<sequence length="201" mass="21859">MSRIPETVRASVIAAIYSHLDEMKWESPGIDRNSAYSALLDDPDIGERLTPYMTLWQARVWIKDGPAKEYSRALEGRSPYAKYTSRTLPGPHAVVSASCGDGWALKEGTVVDKPMRCVATNGTRSRTVMWGDESKFSDLYQAASRERIAGNDVLLVITRPGNAPVAQIAWNGACDLAALIGAGITSIVYSPVMRTSGRPTP</sequence>
<evidence type="ECO:0000313" key="2">
    <source>
        <dbReference type="Proteomes" id="UP000547973"/>
    </source>
</evidence>
<gene>
    <name evidence="1" type="ORF">BKA03_000981</name>
</gene>
<dbReference type="AlphaFoldDB" id="A0A7Z0CJK2"/>
<dbReference type="RefSeq" id="WP_062075847.1">
    <property type="nucleotide sequence ID" value="NZ_BBRC01000014.1"/>
</dbReference>
<accession>A0A7Z0CJK2</accession>